<reference evidence="2 3" key="1">
    <citation type="submission" date="2019-07" db="EMBL/GenBank/DDBJ databases">
        <title>Whole genome shotgun sequence of Vibrio superstes NBRC 103154.</title>
        <authorList>
            <person name="Hosoyama A."/>
            <person name="Uohara A."/>
            <person name="Ohji S."/>
            <person name="Ichikawa N."/>
        </authorList>
    </citation>
    <scope>NUCLEOTIDE SEQUENCE [LARGE SCALE GENOMIC DNA]</scope>
    <source>
        <strain evidence="2 3">NBRC 103154</strain>
    </source>
</reference>
<keyword evidence="1" id="KW-0472">Membrane</keyword>
<gene>
    <name evidence="2" type="ORF">VSU01S_00790</name>
</gene>
<accession>A0A511QKI1</accession>
<sequence>MTLLNNTLKFTSKVVTFGGSTKVEEAKLAYDGVLEEYQPLFDQVDNLKKQIDVLFKQVGIRLKSIDSVLQQVQAVLNQECEIEEVTNSTQAINSISTFNTSFNTVVDAGFGSVVGGTTAVGAWALVSTVGSASTGASIAGLSGVAASNATLAWFGGGSLAAGGAGMTGGMAALGGIVALPVLYFASKGAYKKAQKIVEATKELNAEISQLKFILPQAKEELKQVRQQALFIEEISARYEMMALRILNDIAELELKKFKWYKPTTWFSNGYSPTKIISLKEVLALETERYLSQLNHSSADLK</sequence>
<dbReference type="EMBL" id="BJXK01000001">
    <property type="protein sequence ID" value="GEM77834.1"/>
    <property type="molecule type" value="Genomic_DNA"/>
</dbReference>
<feature type="transmembrane region" description="Helical" evidence="1">
    <location>
        <begin position="138"/>
        <end position="156"/>
    </location>
</feature>
<evidence type="ECO:0000256" key="1">
    <source>
        <dbReference type="SAM" id="Phobius"/>
    </source>
</evidence>
<dbReference type="OrthoDB" id="7067418at2"/>
<protein>
    <submittedName>
        <fullName evidence="2">Uncharacterized protein</fullName>
    </submittedName>
</protein>
<keyword evidence="1" id="KW-0812">Transmembrane</keyword>
<dbReference type="Proteomes" id="UP000321113">
    <property type="component" value="Unassembled WGS sequence"/>
</dbReference>
<evidence type="ECO:0000313" key="3">
    <source>
        <dbReference type="Proteomes" id="UP000321113"/>
    </source>
</evidence>
<feature type="transmembrane region" description="Helical" evidence="1">
    <location>
        <begin position="108"/>
        <end position="126"/>
    </location>
</feature>
<dbReference type="AlphaFoldDB" id="A0A511QKI1"/>
<keyword evidence="1" id="KW-1133">Transmembrane helix</keyword>
<dbReference type="RefSeq" id="WP_119008976.1">
    <property type="nucleotide sequence ID" value="NZ_BJXK01000001.1"/>
</dbReference>
<keyword evidence="3" id="KW-1185">Reference proteome</keyword>
<comment type="caution">
    <text evidence="2">The sequence shown here is derived from an EMBL/GenBank/DDBJ whole genome shotgun (WGS) entry which is preliminary data.</text>
</comment>
<organism evidence="2 3">
    <name type="scientific">Vibrio superstes NBRC 103154</name>
    <dbReference type="NCBI Taxonomy" id="1219062"/>
    <lineage>
        <taxon>Bacteria</taxon>
        <taxon>Pseudomonadati</taxon>
        <taxon>Pseudomonadota</taxon>
        <taxon>Gammaproteobacteria</taxon>
        <taxon>Vibrionales</taxon>
        <taxon>Vibrionaceae</taxon>
        <taxon>Vibrio</taxon>
    </lineage>
</organism>
<evidence type="ECO:0000313" key="2">
    <source>
        <dbReference type="EMBL" id="GEM77834.1"/>
    </source>
</evidence>
<proteinExistence type="predicted"/>
<name>A0A511QKI1_9VIBR</name>
<feature type="transmembrane region" description="Helical" evidence="1">
    <location>
        <begin position="162"/>
        <end position="185"/>
    </location>
</feature>